<feature type="region of interest" description="Disordered" evidence="4">
    <location>
        <begin position="1"/>
        <end position="38"/>
    </location>
</feature>
<dbReference type="InterPro" id="IPR050482">
    <property type="entry name" value="Sensor_HK_TwoCompSys"/>
</dbReference>
<dbReference type="RefSeq" id="WP_191198465.1">
    <property type="nucleotide sequence ID" value="NZ_BAAAPA010000003.1"/>
</dbReference>
<evidence type="ECO:0000313" key="8">
    <source>
        <dbReference type="EMBL" id="MBD3914139.1"/>
    </source>
</evidence>
<dbReference type="Proteomes" id="UP000649289">
    <property type="component" value="Unassembled WGS sequence"/>
</dbReference>
<dbReference type="SUPFAM" id="SSF55874">
    <property type="entry name" value="ATPase domain of HSP90 chaperone/DNA topoisomerase II/histidine kinase"/>
    <property type="match status" value="1"/>
</dbReference>
<feature type="region of interest" description="Disordered" evidence="4">
    <location>
        <begin position="418"/>
        <end position="461"/>
    </location>
</feature>
<comment type="caution">
    <text evidence="8">The sequence shown here is derived from an EMBL/GenBank/DDBJ whole genome shotgun (WGS) entry which is preliminary data.</text>
</comment>
<sequence length="461" mass="48724">MTQPSSSRHALPPLAAAGGARSRPGDSRGTAGPRRAYRDTSSSIVGGVAAGLAAHLAVPVLWVRCFFVATALLGGFGLMLYAGLWFFLPAGQGFDVSAPGLESATRTGKRPGRRTRLRDAGPALALGALLFGVVLGFEGVFGQGALFWPVVLAVAGVALLWRQADEAQRERWIDSTGRIDPFRAVFGNGGWAAYARIAAGLGLVVTALIVFAVVAGQVTFALPVLIAGLLGLVGLAIVVGPWVMRLVDDLGAERAERVRTQERADMAAHLHDSVLQTLALIQKNAHDASTVARLARSQERDLRQWLFEADTADATTLAGALKEMAADVESQHDVVVDVVTVGDCPLDEALRPLVLAAREAVVNVAKHAGTKRADVFAETSAAAVDVFVRDRGAGFDVDAVAADRQGVRTSIVDRMARHGGRADVRSGPGEGTEVRLHMPRTDSHSTSHTTSRDPSHEQENR</sequence>
<feature type="transmembrane region" description="Helical" evidence="5">
    <location>
        <begin position="220"/>
        <end position="244"/>
    </location>
</feature>
<dbReference type="Pfam" id="PF04024">
    <property type="entry name" value="PspC"/>
    <property type="match status" value="1"/>
</dbReference>
<feature type="transmembrane region" description="Helical" evidence="5">
    <location>
        <begin position="68"/>
        <end position="88"/>
    </location>
</feature>
<dbReference type="PANTHER" id="PTHR24421">
    <property type="entry name" value="NITRATE/NITRITE SENSOR PROTEIN NARX-RELATED"/>
    <property type="match status" value="1"/>
</dbReference>
<accession>A0ABR8MDD9</accession>
<evidence type="ECO:0000256" key="2">
    <source>
        <dbReference type="ARBA" id="ARBA00022777"/>
    </source>
</evidence>
<feature type="compositionally biased region" description="Basic and acidic residues" evidence="4">
    <location>
        <begin position="432"/>
        <end position="461"/>
    </location>
</feature>
<dbReference type="Gene3D" id="3.30.565.10">
    <property type="entry name" value="Histidine kinase-like ATPase, C-terminal domain"/>
    <property type="match status" value="1"/>
</dbReference>
<dbReference type="Pfam" id="PF02518">
    <property type="entry name" value="HATPase_c"/>
    <property type="match status" value="1"/>
</dbReference>
<evidence type="ECO:0000259" key="6">
    <source>
        <dbReference type="Pfam" id="PF02518"/>
    </source>
</evidence>
<keyword evidence="5" id="KW-0812">Transmembrane</keyword>
<feature type="domain" description="Histidine kinase/HSP90-like ATPase" evidence="6">
    <location>
        <begin position="352"/>
        <end position="441"/>
    </location>
</feature>
<feature type="compositionally biased region" description="Low complexity" evidence="4">
    <location>
        <begin position="10"/>
        <end position="20"/>
    </location>
</feature>
<evidence type="ECO:0000256" key="1">
    <source>
        <dbReference type="ARBA" id="ARBA00022679"/>
    </source>
</evidence>
<dbReference type="InterPro" id="IPR003594">
    <property type="entry name" value="HATPase_dom"/>
</dbReference>
<keyword evidence="5" id="KW-0472">Membrane</keyword>
<evidence type="ECO:0000256" key="3">
    <source>
        <dbReference type="ARBA" id="ARBA00023012"/>
    </source>
</evidence>
<proteinExistence type="predicted"/>
<protein>
    <submittedName>
        <fullName evidence="8">PspC domain-containing protein</fullName>
    </submittedName>
</protein>
<feature type="transmembrane region" description="Helical" evidence="5">
    <location>
        <begin position="193"/>
        <end position="214"/>
    </location>
</feature>
<keyword evidence="9" id="KW-1185">Reference proteome</keyword>
<dbReference type="PANTHER" id="PTHR24421:SF61">
    <property type="entry name" value="OXYGEN SENSOR HISTIDINE KINASE NREB"/>
    <property type="match status" value="1"/>
</dbReference>
<reference evidence="8 9" key="1">
    <citation type="submission" date="2020-09" db="EMBL/GenBank/DDBJ databases">
        <title>novel species in genus Nocardioides.</title>
        <authorList>
            <person name="Zhang G."/>
        </authorList>
    </citation>
    <scope>NUCLEOTIDE SEQUENCE [LARGE SCALE GENOMIC DNA]</scope>
    <source>
        <strain evidence="8 9">19197</strain>
    </source>
</reference>
<evidence type="ECO:0000259" key="7">
    <source>
        <dbReference type="Pfam" id="PF04024"/>
    </source>
</evidence>
<dbReference type="InterPro" id="IPR036890">
    <property type="entry name" value="HATPase_C_sf"/>
</dbReference>
<keyword evidence="2" id="KW-0418">Kinase</keyword>
<feature type="domain" description="Phage shock protein PspC N-terminal" evidence="7">
    <location>
        <begin position="34"/>
        <end position="90"/>
    </location>
</feature>
<evidence type="ECO:0000256" key="5">
    <source>
        <dbReference type="SAM" id="Phobius"/>
    </source>
</evidence>
<feature type="transmembrane region" description="Helical" evidence="5">
    <location>
        <begin position="44"/>
        <end position="62"/>
    </location>
</feature>
<gene>
    <name evidence="8" type="ORF">IEZ25_05890</name>
</gene>
<keyword evidence="3" id="KW-0902">Two-component regulatory system</keyword>
<dbReference type="EMBL" id="JACXYY010000002">
    <property type="protein sequence ID" value="MBD3914139.1"/>
    <property type="molecule type" value="Genomic_DNA"/>
</dbReference>
<evidence type="ECO:0000256" key="4">
    <source>
        <dbReference type="SAM" id="MobiDB-lite"/>
    </source>
</evidence>
<dbReference type="InterPro" id="IPR007168">
    <property type="entry name" value="Phageshock_PspC_N"/>
</dbReference>
<organism evidence="8 9">
    <name type="scientific">Nocardioides hwasunensis</name>
    <dbReference type="NCBI Taxonomy" id="397258"/>
    <lineage>
        <taxon>Bacteria</taxon>
        <taxon>Bacillati</taxon>
        <taxon>Actinomycetota</taxon>
        <taxon>Actinomycetes</taxon>
        <taxon>Propionibacteriales</taxon>
        <taxon>Nocardioidaceae</taxon>
        <taxon>Nocardioides</taxon>
    </lineage>
</organism>
<keyword evidence="1" id="KW-0808">Transferase</keyword>
<keyword evidence="5" id="KW-1133">Transmembrane helix</keyword>
<feature type="transmembrane region" description="Helical" evidence="5">
    <location>
        <begin position="120"/>
        <end position="137"/>
    </location>
</feature>
<name>A0ABR8MDD9_9ACTN</name>
<evidence type="ECO:0000313" key="9">
    <source>
        <dbReference type="Proteomes" id="UP000649289"/>
    </source>
</evidence>